<feature type="region of interest" description="Disordered" evidence="1">
    <location>
        <begin position="101"/>
        <end position="133"/>
    </location>
</feature>
<protein>
    <submittedName>
        <fullName evidence="2">Uncharacterized protein</fullName>
    </submittedName>
</protein>
<name>A0A7W9L4B6_BREVE</name>
<accession>A0A7W9L4B6</accession>
<dbReference type="Proteomes" id="UP000556201">
    <property type="component" value="Unassembled WGS sequence"/>
</dbReference>
<evidence type="ECO:0000313" key="3">
    <source>
        <dbReference type="Proteomes" id="UP000556201"/>
    </source>
</evidence>
<evidence type="ECO:0000313" key="2">
    <source>
        <dbReference type="EMBL" id="MBB5770129.1"/>
    </source>
</evidence>
<sequence>MTDLLDEVCAWVRGGSYVSDEARLTDSVMAEDARLLAEAFTGEAGRRRLMVFARMTVLRPPVDHSLPAGPSQAYAQLRQGQDSIFAGLVRYLDLHEANLRNKTDDRSDHPADPDAAGWSAPRAGTGDAADERFSDAGEWDAAGLIAGR</sequence>
<dbReference type="AlphaFoldDB" id="A0A7W9L4B6"/>
<organism evidence="2 3">
    <name type="scientific">Brevundimonas vesicularis</name>
    <name type="common">Pseudomonas vesicularis</name>
    <dbReference type="NCBI Taxonomy" id="41276"/>
    <lineage>
        <taxon>Bacteria</taxon>
        <taxon>Pseudomonadati</taxon>
        <taxon>Pseudomonadota</taxon>
        <taxon>Alphaproteobacteria</taxon>
        <taxon>Caulobacterales</taxon>
        <taxon>Caulobacteraceae</taxon>
        <taxon>Brevundimonas</taxon>
    </lineage>
</organism>
<dbReference type="EMBL" id="JACHLJ010000001">
    <property type="protein sequence ID" value="MBB5770129.1"/>
    <property type="molecule type" value="Genomic_DNA"/>
</dbReference>
<gene>
    <name evidence="2" type="ORF">HNP47_000098</name>
</gene>
<reference evidence="2 3" key="1">
    <citation type="submission" date="2020-08" db="EMBL/GenBank/DDBJ databases">
        <title>Functional genomics of gut bacteria from endangered species of beetles.</title>
        <authorList>
            <person name="Carlos-Shanley C."/>
        </authorList>
    </citation>
    <scope>NUCLEOTIDE SEQUENCE [LARGE SCALE GENOMIC DNA]</scope>
    <source>
        <strain evidence="2 3">S00192</strain>
    </source>
</reference>
<evidence type="ECO:0000256" key="1">
    <source>
        <dbReference type="SAM" id="MobiDB-lite"/>
    </source>
</evidence>
<comment type="caution">
    <text evidence="2">The sequence shown here is derived from an EMBL/GenBank/DDBJ whole genome shotgun (WGS) entry which is preliminary data.</text>
</comment>
<proteinExistence type="predicted"/>
<feature type="compositionally biased region" description="Basic and acidic residues" evidence="1">
    <location>
        <begin position="101"/>
        <end position="112"/>
    </location>
</feature>